<dbReference type="SUPFAM" id="SSF46565">
    <property type="entry name" value="Chaperone J-domain"/>
    <property type="match status" value="1"/>
</dbReference>
<feature type="compositionally biased region" description="Basic and acidic residues" evidence="2">
    <location>
        <begin position="222"/>
        <end position="247"/>
    </location>
</feature>
<keyword evidence="1" id="KW-0143">Chaperone</keyword>
<organism evidence="4 5">
    <name type="scientific">Cladosporium halotolerans</name>
    <dbReference type="NCBI Taxonomy" id="1052096"/>
    <lineage>
        <taxon>Eukaryota</taxon>
        <taxon>Fungi</taxon>
        <taxon>Dikarya</taxon>
        <taxon>Ascomycota</taxon>
        <taxon>Pezizomycotina</taxon>
        <taxon>Dothideomycetes</taxon>
        <taxon>Dothideomycetidae</taxon>
        <taxon>Cladosporiales</taxon>
        <taxon>Cladosporiaceae</taxon>
        <taxon>Cladosporium</taxon>
    </lineage>
</organism>
<dbReference type="InterPro" id="IPR036869">
    <property type="entry name" value="J_dom_sf"/>
</dbReference>
<dbReference type="Gene3D" id="1.10.287.110">
    <property type="entry name" value="DnaJ domain"/>
    <property type="match status" value="1"/>
</dbReference>
<feature type="compositionally biased region" description="Basic and acidic residues" evidence="2">
    <location>
        <begin position="484"/>
        <end position="500"/>
    </location>
</feature>
<dbReference type="SMART" id="SM00271">
    <property type="entry name" value="DnaJ"/>
    <property type="match status" value="1"/>
</dbReference>
<dbReference type="GO" id="GO:0005829">
    <property type="term" value="C:cytosol"/>
    <property type="evidence" value="ECO:0007669"/>
    <property type="project" value="TreeGrafter"/>
</dbReference>
<evidence type="ECO:0000259" key="3">
    <source>
        <dbReference type="PROSITE" id="PS50076"/>
    </source>
</evidence>
<dbReference type="PRINTS" id="PR00625">
    <property type="entry name" value="JDOMAIN"/>
</dbReference>
<dbReference type="InterPro" id="IPR026894">
    <property type="entry name" value="DnaJ_X"/>
</dbReference>
<proteinExistence type="predicted"/>
<evidence type="ECO:0000256" key="2">
    <source>
        <dbReference type="SAM" id="MobiDB-lite"/>
    </source>
</evidence>
<feature type="region of interest" description="Disordered" evidence="2">
    <location>
        <begin position="467"/>
        <end position="500"/>
    </location>
</feature>
<reference evidence="4 5" key="1">
    <citation type="journal article" date="2020" name="Microbiol. Resour. Announc.">
        <title>Draft Genome Sequence of a Cladosporium Species Isolated from the Mesophotic Ascidian Didemnum maculosum.</title>
        <authorList>
            <person name="Gioti A."/>
            <person name="Siaperas R."/>
            <person name="Nikolaivits E."/>
            <person name="Le Goff G."/>
            <person name="Ouazzani J."/>
            <person name="Kotoulas G."/>
            <person name="Topakas E."/>
        </authorList>
    </citation>
    <scope>NUCLEOTIDE SEQUENCE [LARGE SCALE GENOMIC DNA]</scope>
    <source>
        <strain evidence="4 5">TM138-S3</strain>
    </source>
</reference>
<feature type="domain" description="J" evidence="3">
    <location>
        <begin position="6"/>
        <end position="71"/>
    </location>
</feature>
<feature type="region of interest" description="Disordered" evidence="2">
    <location>
        <begin position="121"/>
        <end position="247"/>
    </location>
</feature>
<sequence length="500" mass="55975">MVVDTEYYEALGVAPEATEIEIKKAYRKAAIRLHPDKNPDDPTAHEKFQSVGEAYQVLSDPDLRKQYDKLGKEGAKPDSGFEDPSEFFTMIFGGEAFQDWIGEISLMKDLTKSMEISTKEMEEAEKAADASAAADNLAAEQTGAADAAEKAAAPKTTVAEEVPDQSATADATQEIPVRDSKPQPTSGTESPYSAERPQGVPTRLAITDRTEEEAAATAAGMTDKEKELREKEKKAGRLSKEQRDELAAFEEERRRIREERVETLSKKLIDRISVWTETDKGKDVTEAFKEKMRLEVENLKMESFGLEILHAIGQTYLAKSATYLKSQKPIIGGVSGFFSRLKDKGNTIKETWGTVQTAIQAQMEIEEMAKMEEKGGEEWTDEKRAEYEKRVTGKILAAAWRGSKYEIQSVLRDVCDNVLYDKKVKTEKRIERAHALVVIGELFSKAMRDPEEEGDFMAFEQLMAEATAKKEKDTKEKHKHKHGKEKETAEKKEAEKPAAA</sequence>
<dbReference type="PROSITE" id="PS00636">
    <property type="entry name" value="DNAJ_1"/>
    <property type="match status" value="1"/>
</dbReference>
<dbReference type="InterPro" id="IPR018253">
    <property type="entry name" value="DnaJ_domain_CS"/>
</dbReference>
<dbReference type="GeneID" id="96004704"/>
<keyword evidence="5" id="KW-1185">Reference proteome</keyword>
<dbReference type="AlphaFoldDB" id="A0AB34KUE4"/>
<gene>
    <name evidence="4" type="ORF">WHR41_03260</name>
</gene>
<dbReference type="InterPro" id="IPR001623">
    <property type="entry name" value="DnaJ_domain"/>
</dbReference>
<dbReference type="EMBL" id="JAAQHG020000008">
    <property type="protein sequence ID" value="KAL1587881.1"/>
    <property type="molecule type" value="Genomic_DNA"/>
</dbReference>
<dbReference type="RefSeq" id="XP_069230986.1">
    <property type="nucleotide sequence ID" value="XM_069371866.1"/>
</dbReference>
<dbReference type="Pfam" id="PF00226">
    <property type="entry name" value="DnaJ"/>
    <property type="match status" value="1"/>
</dbReference>
<dbReference type="PANTHER" id="PTHR45006:SF1">
    <property type="entry name" value="DNAJ-LIKE PROTEIN 1"/>
    <property type="match status" value="1"/>
</dbReference>
<name>A0AB34KUE4_9PEZI</name>
<evidence type="ECO:0000256" key="1">
    <source>
        <dbReference type="ARBA" id="ARBA00023186"/>
    </source>
</evidence>
<dbReference type="PROSITE" id="PS50076">
    <property type="entry name" value="DNAJ_2"/>
    <property type="match status" value="1"/>
</dbReference>
<feature type="compositionally biased region" description="Low complexity" evidence="2">
    <location>
        <begin position="129"/>
        <end position="160"/>
    </location>
</feature>
<protein>
    <recommendedName>
        <fullName evidence="3">J domain-containing protein</fullName>
    </recommendedName>
</protein>
<dbReference type="FunFam" id="1.10.287.110:FF:000028">
    <property type="entry name" value="DnaJ domain protein"/>
    <property type="match status" value="1"/>
</dbReference>
<accession>A0AB34KUE4</accession>
<dbReference type="GO" id="GO:0016558">
    <property type="term" value="P:protein import into peroxisome matrix"/>
    <property type="evidence" value="ECO:0007669"/>
    <property type="project" value="TreeGrafter"/>
</dbReference>
<comment type="caution">
    <text evidence="4">The sequence shown here is derived from an EMBL/GenBank/DDBJ whole genome shotgun (WGS) entry which is preliminary data.</text>
</comment>
<dbReference type="Pfam" id="PF14308">
    <property type="entry name" value="DnaJ-X"/>
    <property type="match status" value="1"/>
</dbReference>
<dbReference type="PANTHER" id="PTHR45006">
    <property type="entry name" value="DNAJ-LIKE PROTEIN 1"/>
    <property type="match status" value="1"/>
</dbReference>
<evidence type="ECO:0000313" key="4">
    <source>
        <dbReference type="EMBL" id="KAL1587881.1"/>
    </source>
</evidence>
<feature type="compositionally biased region" description="Polar residues" evidence="2">
    <location>
        <begin position="182"/>
        <end position="191"/>
    </location>
</feature>
<dbReference type="CDD" id="cd06257">
    <property type="entry name" value="DnaJ"/>
    <property type="match status" value="1"/>
</dbReference>
<dbReference type="Proteomes" id="UP000803884">
    <property type="component" value="Unassembled WGS sequence"/>
</dbReference>
<feature type="compositionally biased region" description="Basic and acidic residues" evidence="2">
    <location>
        <begin position="467"/>
        <end position="476"/>
    </location>
</feature>
<evidence type="ECO:0000313" key="5">
    <source>
        <dbReference type="Proteomes" id="UP000803884"/>
    </source>
</evidence>
<dbReference type="InterPro" id="IPR052814">
    <property type="entry name" value="Peroxisomal_DnaJ"/>
</dbReference>